<feature type="transmembrane region" description="Helical" evidence="1">
    <location>
        <begin position="6"/>
        <end position="25"/>
    </location>
</feature>
<protein>
    <recommendedName>
        <fullName evidence="3">DUF1684 domain-containing protein</fullName>
    </recommendedName>
</protein>
<organism evidence="2">
    <name type="scientific">marine metagenome</name>
    <dbReference type="NCBI Taxonomy" id="408172"/>
    <lineage>
        <taxon>unclassified sequences</taxon>
        <taxon>metagenomes</taxon>
        <taxon>ecological metagenomes</taxon>
    </lineage>
</organism>
<dbReference type="EMBL" id="UINC01042300">
    <property type="protein sequence ID" value="SVB44742.1"/>
    <property type="molecule type" value="Genomic_DNA"/>
</dbReference>
<dbReference type="AlphaFoldDB" id="A0A382E2Y4"/>
<evidence type="ECO:0008006" key="3">
    <source>
        <dbReference type="Google" id="ProtNLM"/>
    </source>
</evidence>
<evidence type="ECO:0000313" key="2">
    <source>
        <dbReference type="EMBL" id="SVB44742.1"/>
    </source>
</evidence>
<dbReference type="Pfam" id="PF07920">
    <property type="entry name" value="DUF1684"/>
    <property type="match status" value="1"/>
</dbReference>
<sequence>MPSSTVSVILPGLCAILLIIVTITCDTPKPPDLPMDPATHETEINQWHEKRIASLTAQSGWLNLSGLFWLEEGVHTFGAHASNDLAFPEGKAPDHMGSFLLNDGKVSIKVNPGVEVLNDGIPVTEMDLVVGTELTHGSLSWFVIEREGGRKAVRLRDSEHPDRQSFNGIDRYEINQAWRVGATMEAYDPPKMLTVPTIYGTVREQPSPGVLVFEIDGEEYRLDPIDGNRLFIIFADETNGRGTYGAGRFLYVDPPGPDGTTVIDFNKAYNPPCAFTTFATCPLPPKQNRLQVAVIAGEKQYEGGV</sequence>
<feature type="non-terminal residue" evidence="2">
    <location>
        <position position="305"/>
    </location>
</feature>
<dbReference type="PANTHER" id="PTHR41913">
    <property type="entry name" value="DUF1684 DOMAIN-CONTAINING PROTEIN"/>
    <property type="match status" value="1"/>
</dbReference>
<name>A0A382E2Y4_9ZZZZ</name>
<evidence type="ECO:0000256" key="1">
    <source>
        <dbReference type="SAM" id="Phobius"/>
    </source>
</evidence>
<dbReference type="InterPro" id="IPR012467">
    <property type="entry name" value="DUF1684"/>
</dbReference>
<reference evidence="2" key="1">
    <citation type="submission" date="2018-05" db="EMBL/GenBank/DDBJ databases">
        <authorList>
            <person name="Lanie J.A."/>
            <person name="Ng W.-L."/>
            <person name="Kazmierczak K.M."/>
            <person name="Andrzejewski T.M."/>
            <person name="Davidsen T.M."/>
            <person name="Wayne K.J."/>
            <person name="Tettelin H."/>
            <person name="Glass J.I."/>
            <person name="Rusch D."/>
            <person name="Podicherti R."/>
            <person name="Tsui H.-C.T."/>
            <person name="Winkler M.E."/>
        </authorList>
    </citation>
    <scope>NUCLEOTIDE SEQUENCE</scope>
</reference>
<keyword evidence="1" id="KW-0472">Membrane</keyword>
<keyword evidence="1" id="KW-1133">Transmembrane helix</keyword>
<accession>A0A382E2Y4</accession>
<gene>
    <name evidence="2" type="ORF">METZ01_LOCUS197596</name>
</gene>
<dbReference type="PANTHER" id="PTHR41913:SF1">
    <property type="entry name" value="DUF1684 DOMAIN-CONTAINING PROTEIN"/>
    <property type="match status" value="1"/>
</dbReference>
<keyword evidence="1" id="KW-0812">Transmembrane</keyword>
<proteinExistence type="predicted"/>